<evidence type="ECO:0000313" key="3">
    <source>
        <dbReference type="Proteomes" id="UP000218238"/>
    </source>
</evidence>
<dbReference type="Gene3D" id="3.40.50.300">
    <property type="entry name" value="P-loop containing nucleotide triphosphate hydrolases"/>
    <property type="match status" value="1"/>
</dbReference>
<proteinExistence type="predicted"/>
<organism evidence="2 3">
    <name type="scientific">Brunnivagina elsteri CCALA 953</name>
    <dbReference type="NCBI Taxonomy" id="987040"/>
    <lineage>
        <taxon>Bacteria</taxon>
        <taxon>Bacillati</taxon>
        <taxon>Cyanobacteriota</taxon>
        <taxon>Cyanophyceae</taxon>
        <taxon>Nostocales</taxon>
        <taxon>Calotrichaceae</taxon>
        <taxon>Brunnivagina</taxon>
    </lineage>
</organism>
<dbReference type="InterPro" id="IPR027417">
    <property type="entry name" value="P-loop_NTPase"/>
</dbReference>
<reference evidence="2 3" key="1">
    <citation type="submission" date="2017-08" db="EMBL/GenBank/DDBJ databases">
        <title>Draft genome sequence of filamentous cyanobacterium Calothrix elsteri CCALA 953.</title>
        <authorList>
            <person name="Gagunashvili A.N."/>
            <person name="Elster J."/>
            <person name="Andresson O.S."/>
        </authorList>
    </citation>
    <scope>NUCLEOTIDE SEQUENCE [LARGE SCALE GENOMIC DNA]</scope>
    <source>
        <strain evidence="2 3">CCALA 953</strain>
    </source>
</reference>
<feature type="transmembrane region" description="Helical" evidence="1">
    <location>
        <begin position="155"/>
        <end position="185"/>
    </location>
</feature>
<name>A0A2A2T9I1_9CYAN</name>
<dbReference type="EMBL" id="NTFS01000759">
    <property type="protein sequence ID" value="PAX45684.1"/>
    <property type="molecule type" value="Genomic_DNA"/>
</dbReference>
<gene>
    <name evidence="2" type="ORF">CK510_30515</name>
</gene>
<evidence type="ECO:0000313" key="2">
    <source>
        <dbReference type="EMBL" id="PAX45684.1"/>
    </source>
</evidence>
<accession>A0A2A2T9I1</accession>
<dbReference type="RefSeq" id="WP_211293367.1">
    <property type="nucleotide sequence ID" value="NZ_NTFS01000759.1"/>
</dbReference>
<evidence type="ECO:0008006" key="4">
    <source>
        <dbReference type="Google" id="ProtNLM"/>
    </source>
</evidence>
<keyword evidence="1" id="KW-1133">Transmembrane helix</keyword>
<dbReference type="Proteomes" id="UP000218238">
    <property type="component" value="Unassembled WGS sequence"/>
</dbReference>
<feature type="non-terminal residue" evidence="2">
    <location>
        <position position="1"/>
    </location>
</feature>
<comment type="caution">
    <text evidence="2">The sequence shown here is derived from an EMBL/GenBank/DDBJ whole genome shotgun (WGS) entry which is preliminary data.</text>
</comment>
<dbReference type="AlphaFoldDB" id="A0A2A2T9I1"/>
<keyword evidence="1" id="KW-0812">Transmembrane</keyword>
<evidence type="ECO:0000256" key="1">
    <source>
        <dbReference type="SAM" id="Phobius"/>
    </source>
</evidence>
<keyword evidence="3" id="KW-1185">Reference proteome</keyword>
<keyword evidence="1" id="KW-0472">Membrane</keyword>
<protein>
    <recommendedName>
        <fullName evidence="4">GTPase</fullName>
    </recommendedName>
</protein>
<sequence length="192" mass="20648">VVLFPLQVLQCLSKPILRLPKRVAPKAFGNKAWNCSVIVFTFANSVPASEYQEVLNKRTELIRREIAKYVGEDIANQIPSIAVDNQSETTPDEKEWLGEFFTRIFVRASESASLPFAAAMKDSISSSLGEPRIKLDEQQKAEVGNKIRKGLMAGLAGGGAAAGLLLGPGGALVGGLLGTVAGLWLELNRRNA</sequence>